<evidence type="ECO:0000313" key="2">
    <source>
        <dbReference type="EMBL" id="MDP9869226.1"/>
    </source>
</evidence>
<name>A0ABT9RK78_9ACTN</name>
<evidence type="ECO:0000313" key="3">
    <source>
        <dbReference type="Proteomes" id="UP001230426"/>
    </source>
</evidence>
<dbReference type="RefSeq" id="WP_306872895.1">
    <property type="nucleotide sequence ID" value="NZ_JAUSRB010000002.1"/>
</dbReference>
<sequence length="77" mass="8475">MGMLTVKANAPVLGMRDGRQYDIADSPFIRKVIESRKLTLLADHSFVEENWSDGPASADDQEQAADEAAPARKTDKQ</sequence>
<keyword evidence="3" id="KW-1185">Reference proteome</keyword>
<protein>
    <recommendedName>
        <fullName evidence="4">Mu-like prophage FluMu N-terminal domain-containing protein</fullName>
    </recommendedName>
</protein>
<evidence type="ECO:0008006" key="4">
    <source>
        <dbReference type="Google" id="ProtNLM"/>
    </source>
</evidence>
<evidence type="ECO:0000256" key="1">
    <source>
        <dbReference type="SAM" id="MobiDB-lite"/>
    </source>
</evidence>
<feature type="region of interest" description="Disordered" evidence="1">
    <location>
        <begin position="50"/>
        <end position="77"/>
    </location>
</feature>
<gene>
    <name evidence="2" type="ORF">J2S55_008492</name>
</gene>
<proteinExistence type="predicted"/>
<dbReference type="Proteomes" id="UP001230426">
    <property type="component" value="Unassembled WGS sequence"/>
</dbReference>
<comment type="caution">
    <text evidence="2">The sequence shown here is derived from an EMBL/GenBank/DDBJ whole genome shotgun (WGS) entry which is preliminary data.</text>
</comment>
<accession>A0ABT9RK78</accession>
<organism evidence="2 3">
    <name type="scientific">Streptosporangium brasiliense</name>
    <dbReference type="NCBI Taxonomy" id="47480"/>
    <lineage>
        <taxon>Bacteria</taxon>
        <taxon>Bacillati</taxon>
        <taxon>Actinomycetota</taxon>
        <taxon>Actinomycetes</taxon>
        <taxon>Streptosporangiales</taxon>
        <taxon>Streptosporangiaceae</taxon>
        <taxon>Streptosporangium</taxon>
    </lineage>
</organism>
<dbReference type="EMBL" id="JAUSRB010000002">
    <property type="protein sequence ID" value="MDP9869226.1"/>
    <property type="molecule type" value="Genomic_DNA"/>
</dbReference>
<reference evidence="2 3" key="1">
    <citation type="submission" date="2023-07" db="EMBL/GenBank/DDBJ databases">
        <title>Sequencing the genomes of 1000 actinobacteria strains.</title>
        <authorList>
            <person name="Klenk H.-P."/>
        </authorList>
    </citation>
    <scope>NUCLEOTIDE SEQUENCE [LARGE SCALE GENOMIC DNA]</scope>
    <source>
        <strain evidence="2 3">DSM 44109</strain>
    </source>
</reference>